<dbReference type="OrthoDB" id="439792at2759"/>
<dbReference type="AlphaFoldDB" id="A0A8K0AHU3"/>
<evidence type="ECO:0000256" key="1">
    <source>
        <dbReference type="SAM" id="MobiDB-lite"/>
    </source>
</evidence>
<evidence type="ECO:0000313" key="3">
    <source>
        <dbReference type="Proteomes" id="UP000799049"/>
    </source>
</evidence>
<sequence>MWSRAIKAKILESTKRSETSSATTDSRKTGLSIVSIGGWTQQSASDSNDVYSGPYRLQKQNADHQTTSFQRRGSEPNLSTWKMAPVSPAVETTSRTSADDEWVSIRPDGSLTLSNVVKLKLVYRQLRKDCIERILQQQQQQHPHPHPQLHPNGSEQSQSITASSKATMHRSSSIVFKIVSWAGRAKVRTRIQRYESLRKEIQLLVIQGVVIPEIPFSVDPESIPYRFQGNLDLYTDSALLQRDRIREHAHFESEVKSWWDLALKSREDPLMLDKDEYLYIVDRIYRIVVPELMETSSGTELAAILQEDWKNDADGASSISQRAFSASLFDLADTWVEEIDPDSYVDFLKKLRKKVLNTDYVKRRDGILAALLKSKAASQVQSPAPAPPPRKSGHTKRPSSARTRLPMPRPPPAGRPTTAMAQPEPEYVVPSSPEHHAPQDEQMLSSKSEQVTAESKPIRSEVAHAITNLEEFEFFVHAADVHGVEKAIFSRILDDLRRGIRPADHSGFWKLVRLHNLDVTKLLELHKLSETAVPESSRHQRLDSLPTSVRPSLPVVQKSASSGLMDRRSDFFVENLAVPILNRPSIDSQSLDEFVQEVDSEGSWSEDGSPIARKSSGVLARPLSANPATLTEKFTGLLRVSNVETKFEVQQFAPRVQDSSVVGGPGARPRSAPMRNTTTKTKLVDAWVSEQVRRRPKSSRVLHTTVEADGLLESGMTARTAVDDYEGSLRSPVNADTEKRRSSMSFSRKPSSRPWTASSMNSMGQKDLENILSNWQKERQFMNSRSDTAVLPEEVDHWLKGVDPSFSVEAALTTIHPLIPKVDLSKLKIVKSETPTVSYGTTIGSHTVRTISPRPESAKSSGSVTYRPAIESEITTNANAHQLVSCRSSSAVTPGSRLSRPESARNIPSRATAVGIQPLFAASWKGRPSSARTSLAVRASDRMPTETPEASQSPAEPMSTRSAVGSNSSLQVRSALTVSFDKFSRELESLRRGGGRPASARRPSAHGR</sequence>
<feature type="compositionally biased region" description="Polar residues" evidence="1">
    <location>
        <begin position="153"/>
        <end position="166"/>
    </location>
</feature>
<dbReference type="Proteomes" id="UP000799049">
    <property type="component" value="Unassembled WGS sequence"/>
</dbReference>
<protein>
    <submittedName>
        <fullName evidence="2">Mitochondrial PRK14971 domain-containing protein</fullName>
    </submittedName>
</protein>
<feature type="compositionally biased region" description="Low complexity" evidence="1">
    <location>
        <begin position="743"/>
        <end position="754"/>
    </location>
</feature>
<comment type="caution">
    <text evidence="2">The sequence shown here is derived from an EMBL/GenBank/DDBJ whole genome shotgun (WGS) entry which is preliminary data.</text>
</comment>
<gene>
    <name evidence="2" type="ORF">ANDGO_01023</name>
</gene>
<feature type="region of interest" description="Disordered" evidence="1">
    <location>
        <begin position="723"/>
        <end position="763"/>
    </location>
</feature>
<feature type="compositionally biased region" description="Low complexity" evidence="1">
    <location>
        <begin position="415"/>
        <end position="432"/>
    </location>
</feature>
<reference evidence="2" key="1">
    <citation type="submission" date="2019-09" db="EMBL/GenBank/DDBJ databases">
        <title>The Mitochondrial Proteome of the Jakobid, Andalucia godoyi, a Protist With the Most Gene-Rich and Bacteria-Like Mitochondrial Genome.</title>
        <authorList>
            <person name="Gray M.W."/>
            <person name="Burger G."/>
            <person name="Derelle R."/>
            <person name="Klimes V."/>
            <person name="Leger M."/>
            <person name="Sarrasin M."/>
            <person name="Vlcek C."/>
            <person name="Roger A.J."/>
            <person name="Elias M."/>
            <person name="Lang B.F."/>
        </authorList>
    </citation>
    <scope>NUCLEOTIDE SEQUENCE</scope>
    <source>
        <strain evidence="2">And28</strain>
    </source>
</reference>
<organism evidence="2 3">
    <name type="scientific">Andalucia godoyi</name>
    <name type="common">Flagellate</name>
    <dbReference type="NCBI Taxonomy" id="505711"/>
    <lineage>
        <taxon>Eukaryota</taxon>
        <taxon>Discoba</taxon>
        <taxon>Jakobida</taxon>
        <taxon>Andalucina</taxon>
        <taxon>Andaluciidae</taxon>
        <taxon>Andalucia</taxon>
    </lineage>
</organism>
<feature type="region of interest" description="Disordered" evidence="1">
    <location>
        <begin position="137"/>
        <end position="166"/>
    </location>
</feature>
<feature type="region of interest" description="Disordered" evidence="1">
    <location>
        <begin position="886"/>
        <end position="910"/>
    </location>
</feature>
<feature type="compositionally biased region" description="Polar residues" evidence="1">
    <location>
        <begin position="442"/>
        <end position="453"/>
    </location>
</feature>
<feature type="compositionally biased region" description="Polar residues" evidence="1">
    <location>
        <begin position="948"/>
        <end position="971"/>
    </location>
</feature>
<keyword evidence="3" id="KW-1185">Reference proteome</keyword>
<feature type="region of interest" description="Disordered" evidence="1">
    <location>
        <begin position="987"/>
        <end position="1008"/>
    </location>
</feature>
<feature type="region of interest" description="Disordered" evidence="1">
    <location>
        <begin position="930"/>
        <end position="971"/>
    </location>
</feature>
<proteinExistence type="predicted"/>
<feature type="compositionally biased region" description="Polar residues" evidence="1">
    <location>
        <begin position="61"/>
        <end position="80"/>
    </location>
</feature>
<dbReference type="EMBL" id="VRVR01000016">
    <property type="protein sequence ID" value="KAF0852788.1"/>
    <property type="molecule type" value="Genomic_DNA"/>
</dbReference>
<feature type="region of interest" description="Disordered" evidence="1">
    <location>
        <begin position="377"/>
        <end position="456"/>
    </location>
</feature>
<name>A0A8K0AHU3_ANDGO</name>
<feature type="region of interest" description="Disordered" evidence="1">
    <location>
        <begin position="61"/>
        <end position="81"/>
    </location>
</feature>
<evidence type="ECO:0000313" key="2">
    <source>
        <dbReference type="EMBL" id="KAF0852788.1"/>
    </source>
</evidence>
<accession>A0A8K0AHU3</accession>